<comment type="subunit">
    <text evidence="5">Heterooligomer composed of large and small subunits.</text>
</comment>
<comment type="similarity">
    <text evidence="5 6">Belongs to the XseA family.</text>
</comment>
<proteinExistence type="inferred from homology"/>
<dbReference type="PANTHER" id="PTHR30008:SF0">
    <property type="entry name" value="EXODEOXYRIBONUCLEASE 7 LARGE SUBUNIT"/>
    <property type="match status" value="1"/>
</dbReference>
<dbReference type="PANTHER" id="PTHR30008">
    <property type="entry name" value="EXODEOXYRIBONUCLEASE 7 LARGE SUBUNIT"/>
    <property type="match status" value="1"/>
</dbReference>
<evidence type="ECO:0000256" key="1">
    <source>
        <dbReference type="ARBA" id="ARBA00022490"/>
    </source>
</evidence>
<dbReference type="RefSeq" id="WP_283488579.1">
    <property type="nucleotide sequence ID" value="NZ_CP125947.1"/>
</dbReference>
<dbReference type="EC" id="3.1.11.6" evidence="5"/>
<dbReference type="Pfam" id="PF13742">
    <property type="entry name" value="tRNA_anti_2"/>
    <property type="match status" value="1"/>
</dbReference>
<evidence type="ECO:0000256" key="2">
    <source>
        <dbReference type="ARBA" id="ARBA00022722"/>
    </source>
</evidence>
<sequence>MFETSKPMTAPHVWDVGALCHAIGDALQARFNPVAVRGELSGFSRAASGHCYFNLKDASGQIRCAMFRRAAEHVGFSPRDGELVEVRGRLGIYEQRGDLQLVVETMQRAGQGALFEQFLRLKAQLEAEGLFDAGRKRSLPPLPRGIGVVTSLGAAALHDVITALRRRVPHIPVVIVPALVQGAQAPQSLVQALSKMYRLAQAGQALDGDLAQKAGQPLIDTILLVRGGGSLEDLWAFNDEQLARTIVQSPVPLVSGVGHETDFTIADFCADLRAPTPTAAAELVAQPREVWLGALGLMQDRLDNAVQRMLDRQAQRLDLAGQRLGRPSQQLAREQLQLSRHAQRLRHAMLIKLQHKAQNQQALEANLPQILQRSLERQKQQLERMDLRLQLLDPRLVLQRGYALLTDDGGKPVTQVAQAPAGSALKAQLSDGSLDLVVTPPRLL</sequence>
<organism evidence="9 10">
    <name type="scientific">Comamonas resistens</name>
    <dbReference type="NCBI Taxonomy" id="3046670"/>
    <lineage>
        <taxon>Bacteria</taxon>
        <taxon>Pseudomonadati</taxon>
        <taxon>Pseudomonadota</taxon>
        <taxon>Betaproteobacteria</taxon>
        <taxon>Burkholderiales</taxon>
        <taxon>Comamonadaceae</taxon>
        <taxon>Comamonas</taxon>
    </lineage>
</organism>
<evidence type="ECO:0000313" key="9">
    <source>
        <dbReference type="EMBL" id="WHS67551.1"/>
    </source>
</evidence>
<feature type="domain" description="OB-fold nucleic acid binding" evidence="8">
    <location>
        <begin position="15"/>
        <end position="107"/>
    </location>
</feature>
<dbReference type="HAMAP" id="MF_00378">
    <property type="entry name" value="Exonuc_7_L"/>
    <property type="match status" value="1"/>
</dbReference>
<evidence type="ECO:0000256" key="3">
    <source>
        <dbReference type="ARBA" id="ARBA00022801"/>
    </source>
</evidence>
<comment type="function">
    <text evidence="5">Bidirectionally degrades single-stranded DNA into large acid-insoluble oligonucleotides, which are then degraded further into small acid-soluble oligonucleotides.</text>
</comment>
<dbReference type="NCBIfam" id="TIGR00237">
    <property type="entry name" value="xseA"/>
    <property type="match status" value="1"/>
</dbReference>
<dbReference type="InterPro" id="IPR020579">
    <property type="entry name" value="Exonuc_VII_lsu_C"/>
</dbReference>
<keyword evidence="10" id="KW-1185">Reference proteome</keyword>
<comment type="catalytic activity">
    <reaction evidence="5 6">
        <text>Exonucleolytic cleavage in either 5'- to 3'- or 3'- to 5'-direction to yield nucleoside 5'-phosphates.</text>
        <dbReference type="EC" id="3.1.11.6"/>
    </reaction>
</comment>
<protein>
    <recommendedName>
        <fullName evidence="5">Exodeoxyribonuclease 7 large subunit</fullName>
        <ecNumber evidence="5">3.1.11.6</ecNumber>
    </recommendedName>
    <alternativeName>
        <fullName evidence="5">Exodeoxyribonuclease VII large subunit</fullName>
        <shortName evidence="5">Exonuclease VII large subunit</shortName>
    </alternativeName>
</protein>
<evidence type="ECO:0000256" key="4">
    <source>
        <dbReference type="ARBA" id="ARBA00022839"/>
    </source>
</evidence>
<gene>
    <name evidence="5 9" type="primary">xseA</name>
    <name evidence="9" type="ORF">QMY55_10765</name>
</gene>
<keyword evidence="3 5" id="KW-0378">Hydrolase</keyword>
<keyword evidence="1 5" id="KW-0963">Cytoplasm</keyword>
<evidence type="ECO:0000259" key="7">
    <source>
        <dbReference type="Pfam" id="PF02601"/>
    </source>
</evidence>
<dbReference type="InterPro" id="IPR003753">
    <property type="entry name" value="Exonuc_VII_L"/>
</dbReference>
<keyword evidence="4 5" id="KW-0269">Exonuclease</keyword>
<accession>A0ABY8T1L0</accession>
<comment type="subcellular location">
    <subcellularLocation>
        <location evidence="5 6">Cytoplasm</location>
    </subcellularLocation>
</comment>
<feature type="domain" description="Exonuclease VII large subunit C-terminal" evidence="7">
    <location>
        <begin position="130"/>
        <end position="435"/>
    </location>
</feature>
<name>A0ABY8T1L0_9BURK</name>
<evidence type="ECO:0000313" key="10">
    <source>
        <dbReference type="Proteomes" id="UP001240697"/>
    </source>
</evidence>
<evidence type="ECO:0000259" key="8">
    <source>
        <dbReference type="Pfam" id="PF13742"/>
    </source>
</evidence>
<dbReference type="GO" id="GO:0008855">
    <property type="term" value="F:exodeoxyribonuclease VII activity"/>
    <property type="evidence" value="ECO:0007669"/>
    <property type="project" value="UniProtKB-EC"/>
</dbReference>
<evidence type="ECO:0000256" key="5">
    <source>
        <dbReference type="HAMAP-Rule" id="MF_00378"/>
    </source>
</evidence>
<dbReference type="EMBL" id="CP125947">
    <property type="protein sequence ID" value="WHS67551.1"/>
    <property type="molecule type" value="Genomic_DNA"/>
</dbReference>
<dbReference type="Proteomes" id="UP001240697">
    <property type="component" value="Chromosome"/>
</dbReference>
<dbReference type="CDD" id="cd04489">
    <property type="entry name" value="ExoVII_LU_OBF"/>
    <property type="match status" value="1"/>
</dbReference>
<keyword evidence="2 5" id="KW-0540">Nuclease</keyword>
<dbReference type="Pfam" id="PF02601">
    <property type="entry name" value="Exonuc_VII_L"/>
    <property type="match status" value="1"/>
</dbReference>
<evidence type="ECO:0000256" key="6">
    <source>
        <dbReference type="RuleBase" id="RU004355"/>
    </source>
</evidence>
<dbReference type="InterPro" id="IPR025824">
    <property type="entry name" value="OB-fold_nuc-bd_dom"/>
</dbReference>
<reference evidence="9 10" key="1">
    <citation type="submission" date="2023-05" db="EMBL/GenBank/DDBJ databases">
        <authorList>
            <person name="Yin Y."/>
            <person name="Lu Z."/>
        </authorList>
    </citation>
    <scope>NUCLEOTIDE SEQUENCE [LARGE SCALE GENOMIC DNA]</scope>
    <source>
        <strain evidence="9 10">ZM22</strain>
    </source>
</reference>